<dbReference type="InterPro" id="IPR009360">
    <property type="entry name" value="Isy1"/>
</dbReference>
<dbReference type="SUPFAM" id="SSF140102">
    <property type="entry name" value="ISY1 domain-like"/>
    <property type="match status" value="1"/>
</dbReference>
<dbReference type="InterPro" id="IPR029012">
    <property type="entry name" value="Helix_hairpin_bin_sf"/>
</dbReference>
<evidence type="ECO:0000256" key="1">
    <source>
        <dbReference type="ARBA" id="ARBA00004123"/>
    </source>
</evidence>
<accession>Q4N456</accession>
<evidence type="ECO:0008006" key="6">
    <source>
        <dbReference type="Google" id="ProtNLM"/>
    </source>
</evidence>
<dbReference type="OMA" id="YHWERRI"/>
<protein>
    <recommendedName>
        <fullName evidence="6">Pre-mRNA-splicing factor ISY1</fullName>
    </recommendedName>
</protein>
<dbReference type="PANTHER" id="PTHR13021">
    <property type="entry name" value="PRE-MRNA-SPLICING FACTOR ISY1"/>
    <property type="match status" value="1"/>
</dbReference>
<gene>
    <name evidence="4" type="ordered locus">TP02_0783</name>
</gene>
<comment type="caution">
    <text evidence="4">The sequence shown here is derived from an EMBL/GenBank/DDBJ whole genome shotgun (WGS) entry which is preliminary data.</text>
</comment>
<proteinExistence type="inferred from homology"/>
<dbReference type="VEuPathDB" id="PiroplasmaDB:TpMuguga_02g00783"/>
<dbReference type="GO" id="GO:0005634">
    <property type="term" value="C:nucleus"/>
    <property type="evidence" value="ECO:0007669"/>
    <property type="project" value="UniProtKB-SubCell"/>
</dbReference>
<dbReference type="InParanoid" id="Q4N456"/>
<comment type="subcellular location">
    <subcellularLocation>
        <location evidence="1">Nucleus</location>
    </subcellularLocation>
</comment>
<dbReference type="Pfam" id="PF06246">
    <property type="entry name" value="Isy1"/>
    <property type="match status" value="1"/>
</dbReference>
<dbReference type="KEGG" id="tpv:TP02_0783"/>
<dbReference type="EMBL" id="AAGK01000002">
    <property type="protein sequence ID" value="EAN33067.1"/>
    <property type="molecule type" value="Genomic_DNA"/>
</dbReference>
<dbReference type="InterPro" id="IPR037200">
    <property type="entry name" value="Isy1_sf"/>
</dbReference>
<name>Q4N456_THEPA</name>
<evidence type="ECO:0000313" key="4">
    <source>
        <dbReference type="EMBL" id="EAN33067.1"/>
    </source>
</evidence>
<dbReference type="AlphaFoldDB" id="Q4N456"/>
<dbReference type="FunFam" id="1.10.287.660:FF:000001">
    <property type="entry name" value="pre-mRNA-splicing factor ISY1 homolog"/>
    <property type="match status" value="1"/>
</dbReference>
<dbReference type="eggNOG" id="KOG3068">
    <property type="taxonomic scope" value="Eukaryota"/>
</dbReference>
<comment type="similarity">
    <text evidence="2">Belongs to the ISY1 family.</text>
</comment>
<evidence type="ECO:0000256" key="2">
    <source>
        <dbReference type="ARBA" id="ARBA00007002"/>
    </source>
</evidence>
<sequence length="182" mass="21376">MLNKWLRIKSGLEQEQVLRPRHTAEVTNLKEAEKWRSATIKEIMFNINKIQDGSLGEFVVRDLNDEINRLIGIRKHWDDRIIELGGTDYRRLSANLESSYGAELKIGGSGYKYFGAAKNLPGVRELFEQQQKEVEQSLKDVSRAELYRMIRPDYYGFNDERDEELLLQEYNKEQELLHNNLV</sequence>
<reference evidence="4 5" key="1">
    <citation type="journal article" date="2005" name="Science">
        <title>Genome sequence of Theileria parva, a bovine pathogen that transforms lymphocytes.</title>
        <authorList>
            <person name="Gardner M.J."/>
            <person name="Bishop R."/>
            <person name="Shah T."/>
            <person name="de Villiers E.P."/>
            <person name="Carlton J.M."/>
            <person name="Hall N."/>
            <person name="Ren Q."/>
            <person name="Paulsen I.T."/>
            <person name="Pain A."/>
            <person name="Berriman M."/>
            <person name="Wilson R.J.M."/>
            <person name="Sato S."/>
            <person name="Ralph S.A."/>
            <person name="Mann D.J."/>
            <person name="Xiong Z."/>
            <person name="Shallom S.J."/>
            <person name="Weidman J."/>
            <person name="Jiang L."/>
            <person name="Lynn J."/>
            <person name="Weaver B."/>
            <person name="Shoaibi A."/>
            <person name="Domingo A.R."/>
            <person name="Wasawo D."/>
            <person name="Crabtree J."/>
            <person name="Wortman J.R."/>
            <person name="Haas B."/>
            <person name="Angiuoli S.V."/>
            <person name="Creasy T.H."/>
            <person name="Lu C."/>
            <person name="Suh B."/>
            <person name="Silva J.C."/>
            <person name="Utterback T.R."/>
            <person name="Feldblyum T.V."/>
            <person name="Pertea M."/>
            <person name="Allen J."/>
            <person name="Nierman W.C."/>
            <person name="Taracha E.L.N."/>
            <person name="Salzberg S.L."/>
            <person name="White O.R."/>
            <person name="Fitzhugh H.A."/>
            <person name="Morzaria S."/>
            <person name="Venter J.C."/>
            <person name="Fraser C.M."/>
            <person name="Nene V."/>
        </authorList>
    </citation>
    <scope>NUCLEOTIDE SEQUENCE [LARGE SCALE GENOMIC DNA]</scope>
    <source>
        <strain evidence="4 5">Muguga</strain>
    </source>
</reference>
<evidence type="ECO:0000256" key="3">
    <source>
        <dbReference type="ARBA" id="ARBA00023242"/>
    </source>
</evidence>
<evidence type="ECO:0000313" key="5">
    <source>
        <dbReference type="Proteomes" id="UP000001949"/>
    </source>
</evidence>
<dbReference type="GO" id="GO:0000350">
    <property type="term" value="P:generation of catalytic spliceosome for second transesterification step"/>
    <property type="evidence" value="ECO:0007669"/>
    <property type="project" value="InterPro"/>
</dbReference>
<dbReference type="STRING" id="5875.Q4N456"/>
<dbReference type="FunCoup" id="Q4N456">
    <property type="interactions" value="365"/>
</dbReference>
<dbReference type="Proteomes" id="UP000001949">
    <property type="component" value="Unassembled WGS sequence"/>
</dbReference>
<keyword evidence="3" id="KW-0539">Nucleus</keyword>
<keyword evidence="5" id="KW-1185">Reference proteome</keyword>
<organism evidence="4 5">
    <name type="scientific">Theileria parva</name>
    <name type="common">East coast fever infection agent</name>
    <dbReference type="NCBI Taxonomy" id="5875"/>
    <lineage>
        <taxon>Eukaryota</taxon>
        <taxon>Sar</taxon>
        <taxon>Alveolata</taxon>
        <taxon>Apicomplexa</taxon>
        <taxon>Aconoidasida</taxon>
        <taxon>Piroplasmida</taxon>
        <taxon>Theileriidae</taxon>
        <taxon>Theileria</taxon>
    </lineage>
</organism>
<dbReference type="Gene3D" id="1.10.287.660">
    <property type="entry name" value="Helix hairpin bin"/>
    <property type="match status" value="1"/>
</dbReference>
<dbReference type="GeneID" id="3501666"/>